<evidence type="ECO:0000256" key="1">
    <source>
        <dbReference type="ARBA" id="ARBA00005065"/>
    </source>
</evidence>
<feature type="binding site" evidence="10">
    <location>
        <begin position="227"/>
        <end position="229"/>
    </location>
    <ligand>
        <name>iminosuccinate</name>
        <dbReference type="ChEBI" id="CHEBI:77875"/>
    </ligand>
</feature>
<evidence type="ECO:0000256" key="8">
    <source>
        <dbReference type="ARBA" id="ARBA00023004"/>
    </source>
</evidence>
<comment type="subcellular location">
    <subcellularLocation>
        <location evidence="10">Cytoplasm</location>
    </subcellularLocation>
</comment>
<comment type="pathway">
    <text evidence="1 10">Cofactor biosynthesis; NAD(+) biosynthesis; quinolinate from iminoaspartate: step 1/1.</text>
</comment>
<dbReference type="HAMAP" id="MF_00567">
    <property type="entry name" value="NadA_type1"/>
    <property type="match status" value="1"/>
</dbReference>
<feature type="binding site" evidence="10">
    <location>
        <position position="244"/>
    </location>
    <ligand>
        <name>iminosuccinate</name>
        <dbReference type="ChEBI" id="CHEBI:77875"/>
    </ligand>
</feature>
<evidence type="ECO:0000256" key="2">
    <source>
        <dbReference type="ARBA" id="ARBA00012669"/>
    </source>
</evidence>
<feature type="binding site" evidence="10">
    <location>
        <position position="114"/>
    </location>
    <ligand>
        <name>[4Fe-4S] cluster</name>
        <dbReference type="ChEBI" id="CHEBI:49883"/>
    </ligand>
</feature>
<dbReference type="RefSeq" id="WP_077751329.1">
    <property type="nucleotide sequence ID" value="NZ_CP014782.1"/>
</dbReference>
<keyword evidence="12" id="KW-1185">Reference proteome</keyword>
<keyword evidence="4 10" id="KW-0963">Cytoplasm</keyword>
<feature type="binding site" evidence="10">
    <location>
        <position position="201"/>
    </location>
    <ligand>
        <name>[4Fe-4S] cluster</name>
        <dbReference type="ChEBI" id="CHEBI:49883"/>
    </ligand>
</feature>
<feature type="binding site" evidence="10">
    <location>
        <position position="69"/>
    </location>
    <ligand>
        <name>iminosuccinate</name>
        <dbReference type="ChEBI" id="CHEBI:77875"/>
    </ligand>
</feature>
<dbReference type="GO" id="GO:0005829">
    <property type="term" value="C:cytosol"/>
    <property type="evidence" value="ECO:0007669"/>
    <property type="project" value="TreeGrafter"/>
</dbReference>
<dbReference type="EC" id="2.5.1.72" evidence="2 10"/>
<accession>A0A1S6HKC7</accession>
<evidence type="ECO:0000256" key="5">
    <source>
        <dbReference type="ARBA" id="ARBA00022642"/>
    </source>
</evidence>
<dbReference type="GO" id="GO:0034628">
    <property type="term" value="P:'de novo' NAD+ biosynthetic process from L-aspartate"/>
    <property type="evidence" value="ECO:0007669"/>
    <property type="project" value="TreeGrafter"/>
</dbReference>
<evidence type="ECO:0000256" key="4">
    <source>
        <dbReference type="ARBA" id="ARBA00022490"/>
    </source>
</evidence>
<dbReference type="NCBIfam" id="NF006878">
    <property type="entry name" value="PRK09375.1-2"/>
    <property type="match status" value="1"/>
</dbReference>
<keyword evidence="7 10" id="KW-0479">Metal-binding</keyword>
<dbReference type="Pfam" id="PF02445">
    <property type="entry name" value="NadA"/>
    <property type="match status" value="1"/>
</dbReference>
<dbReference type="EMBL" id="CP014782">
    <property type="protein sequence ID" value="AQS35985.1"/>
    <property type="molecule type" value="Genomic_DNA"/>
</dbReference>
<organism evidence="11 12">
    <name type="scientific">Shewanella psychrophila</name>
    <dbReference type="NCBI Taxonomy" id="225848"/>
    <lineage>
        <taxon>Bacteria</taxon>
        <taxon>Pseudomonadati</taxon>
        <taxon>Pseudomonadota</taxon>
        <taxon>Gammaproteobacteria</taxon>
        <taxon>Alteromonadales</taxon>
        <taxon>Shewanellaceae</taxon>
        <taxon>Shewanella</taxon>
    </lineage>
</organism>
<dbReference type="InterPro" id="IPR003473">
    <property type="entry name" value="NadA"/>
</dbReference>
<dbReference type="KEGG" id="spsw:Sps_00792"/>
<evidence type="ECO:0000256" key="10">
    <source>
        <dbReference type="HAMAP-Rule" id="MF_00567"/>
    </source>
</evidence>
<dbReference type="GO" id="GO:0046872">
    <property type="term" value="F:metal ion binding"/>
    <property type="evidence" value="ECO:0007669"/>
    <property type="project" value="UniProtKB-KW"/>
</dbReference>
<comment type="function">
    <text evidence="10">Catalyzes the condensation of iminoaspartate with dihydroxyacetone phosphate to form quinolinate.</text>
</comment>
<sequence length="355" mass="38912">MSHSAPQIEEIQYIFPPKPLPLTEFEKARYKSRIKQLLVEKDAVLVAHYYTDPEIQALAEETGGCVSDSLEMARFGRDHQAQTLIVAGVKFMGETSKILSPEKTVLMPTLDATCSLDIGCPIETFSAFCDAHPDHTVVVYANTSAAVKARADWVVTSSIALDIVEHLDSQDKKIIWGPDRHLGSYIAKETGAEMLMWQGDCIVHDEFKAKALRELKLLHPTAAILVHPESPASVVELADAVGSTSQLIKSAQQMDNDKFIVATDRGIFYKMQQAAPDKILIEAPTGGNGATCKSCAHCPWMAMNGLQSIEASLMATDTSKHEIFVDDELREGALIPLDRMLNFAAELNMKVKGNA</sequence>
<dbReference type="Gene3D" id="3.40.50.10800">
    <property type="entry name" value="NadA-like"/>
    <property type="match status" value="3"/>
</dbReference>
<comment type="cofactor">
    <cofactor evidence="10">
        <name>[4Fe-4S] cluster</name>
        <dbReference type="ChEBI" id="CHEBI:49883"/>
    </cofactor>
    <text evidence="10">Binds 1 [4Fe-4S] cluster per subunit.</text>
</comment>
<dbReference type="GO" id="GO:0008987">
    <property type="term" value="F:quinolinate synthetase A activity"/>
    <property type="evidence" value="ECO:0007669"/>
    <property type="project" value="UniProtKB-UniRule"/>
</dbReference>
<feature type="binding site" evidence="10">
    <location>
        <position position="157"/>
    </location>
    <ligand>
        <name>iminosuccinate</name>
        <dbReference type="ChEBI" id="CHEBI:77875"/>
    </ligand>
</feature>
<reference evidence="11 12" key="1">
    <citation type="submission" date="2016-03" db="EMBL/GenBank/DDBJ databases">
        <title>Complete genome sequence of Shewanella psychrophila WP2, a deep sea bacterium isolated from west Pacific sediment.</title>
        <authorList>
            <person name="Xu G."/>
            <person name="Jian H."/>
        </authorList>
    </citation>
    <scope>NUCLEOTIDE SEQUENCE [LARGE SCALE GENOMIC DNA]</scope>
    <source>
        <strain evidence="11 12">WP2</strain>
    </source>
</reference>
<feature type="binding site" evidence="10">
    <location>
        <begin position="140"/>
        <end position="142"/>
    </location>
    <ligand>
        <name>iminosuccinate</name>
        <dbReference type="ChEBI" id="CHEBI:77875"/>
    </ligand>
</feature>
<dbReference type="InterPro" id="IPR023513">
    <property type="entry name" value="Quinolinate_synth_A_type1"/>
</dbReference>
<feature type="binding site" evidence="10">
    <location>
        <position position="298"/>
    </location>
    <ligand>
        <name>[4Fe-4S] cluster</name>
        <dbReference type="ChEBI" id="CHEBI:49883"/>
    </ligand>
</feature>
<comment type="similarity">
    <text evidence="10">Belongs to the quinolinate synthase family. Type 1 subfamily.</text>
</comment>
<name>A0A1S6HKC7_9GAMM</name>
<keyword evidence="5 10" id="KW-0662">Pyridine nucleotide biosynthesis</keyword>
<feature type="binding site" evidence="10">
    <location>
        <position position="48"/>
    </location>
    <ligand>
        <name>iminosuccinate</name>
        <dbReference type="ChEBI" id="CHEBI:77875"/>
    </ligand>
</feature>
<dbReference type="NCBIfam" id="NF006877">
    <property type="entry name" value="PRK09375.1-1"/>
    <property type="match status" value="1"/>
</dbReference>
<dbReference type="PANTHER" id="PTHR30573:SF0">
    <property type="entry name" value="QUINOLINATE SYNTHASE, CHLOROPLASTIC"/>
    <property type="match status" value="1"/>
</dbReference>
<dbReference type="AlphaFoldDB" id="A0A1S6HKC7"/>
<evidence type="ECO:0000256" key="3">
    <source>
        <dbReference type="ARBA" id="ARBA00022485"/>
    </source>
</evidence>
<dbReference type="InterPro" id="IPR036094">
    <property type="entry name" value="NadA_sf"/>
</dbReference>
<evidence type="ECO:0000256" key="6">
    <source>
        <dbReference type="ARBA" id="ARBA00022679"/>
    </source>
</evidence>
<dbReference type="GO" id="GO:0051539">
    <property type="term" value="F:4 iron, 4 sulfur cluster binding"/>
    <property type="evidence" value="ECO:0007669"/>
    <property type="project" value="UniProtKB-KW"/>
</dbReference>
<dbReference type="FunFam" id="3.40.50.10800:FF:000003">
    <property type="entry name" value="Quinolinate synthase A"/>
    <property type="match status" value="1"/>
</dbReference>
<gene>
    <name evidence="10" type="primary">nadA</name>
    <name evidence="11" type="ORF">Sps_00792</name>
</gene>
<dbReference type="Proteomes" id="UP000189545">
    <property type="component" value="Chromosome"/>
</dbReference>
<comment type="catalytic activity">
    <reaction evidence="10">
        <text>iminosuccinate + dihydroxyacetone phosphate = quinolinate + phosphate + 2 H2O + H(+)</text>
        <dbReference type="Rhea" id="RHEA:25888"/>
        <dbReference type="ChEBI" id="CHEBI:15377"/>
        <dbReference type="ChEBI" id="CHEBI:15378"/>
        <dbReference type="ChEBI" id="CHEBI:29959"/>
        <dbReference type="ChEBI" id="CHEBI:43474"/>
        <dbReference type="ChEBI" id="CHEBI:57642"/>
        <dbReference type="ChEBI" id="CHEBI:77875"/>
        <dbReference type="EC" id="2.5.1.72"/>
    </reaction>
</comment>
<evidence type="ECO:0000313" key="12">
    <source>
        <dbReference type="Proteomes" id="UP000189545"/>
    </source>
</evidence>
<keyword evidence="8 10" id="KW-0408">Iron</keyword>
<dbReference type="STRING" id="225848.Sps_00792"/>
<evidence type="ECO:0000256" key="9">
    <source>
        <dbReference type="ARBA" id="ARBA00023014"/>
    </source>
</evidence>
<dbReference type="UniPathway" id="UPA00253">
    <property type="reaction ID" value="UER00327"/>
</dbReference>
<keyword evidence="9 10" id="KW-0411">Iron-sulfur</keyword>
<evidence type="ECO:0000256" key="7">
    <source>
        <dbReference type="ARBA" id="ARBA00022723"/>
    </source>
</evidence>
<dbReference type="OrthoDB" id="9801204at2"/>
<dbReference type="SUPFAM" id="SSF142754">
    <property type="entry name" value="NadA-like"/>
    <property type="match status" value="1"/>
</dbReference>
<proteinExistence type="inferred from homology"/>
<protein>
    <recommendedName>
        <fullName evidence="2 10">Quinolinate synthase</fullName>
        <ecNumber evidence="2 10">2.5.1.72</ecNumber>
    </recommendedName>
</protein>
<evidence type="ECO:0000313" key="11">
    <source>
        <dbReference type="EMBL" id="AQS35985.1"/>
    </source>
</evidence>
<keyword evidence="3 10" id="KW-0004">4Fe-4S</keyword>
<dbReference type="NCBIfam" id="TIGR00550">
    <property type="entry name" value="nadA"/>
    <property type="match status" value="1"/>
</dbReference>
<keyword evidence="6 10" id="KW-0808">Transferase</keyword>
<dbReference type="PANTHER" id="PTHR30573">
    <property type="entry name" value="QUINOLINATE SYNTHETASE A"/>
    <property type="match status" value="1"/>
</dbReference>